<dbReference type="STRING" id="366522.GCA_001548055_02347"/>
<gene>
    <name evidence="2" type="ORF">CFH80_08550</name>
</gene>
<evidence type="ECO:0000313" key="2">
    <source>
        <dbReference type="EMBL" id="DAB35753.1"/>
    </source>
</evidence>
<keyword evidence="1" id="KW-1133">Transmembrane helix</keyword>
<evidence type="ECO:0000313" key="3">
    <source>
        <dbReference type="Proteomes" id="UP000231638"/>
    </source>
</evidence>
<evidence type="ECO:0000256" key="1">
    <source>
        <dbReference type="SAM" id="Phobius"/>
    </source>
</evidence>
<sequence>MNSSKIVKYFLVECIVVVLIAAYFLIDSSDLYRWWVGDTQFATLSLPCDLHQKRCELNLKDDTPLSFEIDPKSIPLMQQLHFKVTTPHELSSIELKIFATNMNMGFHTFVLKPTAKGVYEGSGVLPTCAVGNMIWQTNVILNKSDRSLGAIFTFQTDK</sequence>
<dbReference type="Proteomes" id="UP000231638">
    <property type="component" value="Unassembled WGS sequence"/>
</dbReference>
<proteinExistence type="predicted"/>
<organism evidence="2 3">
    <name type="scientific">Sulfurospirillum cavolei</name>
    <dbReference type="NCBI Taxonomy" id="366522"/>
    <lineage>
        <taxon>Bacteria</taxon>
        <taxon>Pseudomonadati</taxon>
        <taxon>Campylobacterota</taxon>
        <taxon>Epsilonproteobacteria</taxon>
        <taxon>Campylobacterales</taxon>
        <taxon>Sulfurospirillaceae</taxon>
        <taxon>Sulfurospirillum</taxon>
    </lineage>
</organism>
<name>A0A2D3WGW3_9BACT</name>
<keyword evidence="1" id="KW-0812">Transmembrane</keyword>
<reference evidence="2 3" key="1">
    <citation type="journal article" date="2017" name="Front. Microbiol.">
        <title>Comparative Genomic Analysis of the Class Epsilonproteobacteria and Proposed Reclassification to Epsilonbacteraeota (phyl. nov.).</title>
        <authorList>
            <person name="Waite D.W."/>
            <person name="Vanwonterghem I."/>
            <person name="Rinke C."/>
            <person name="Parks D.H."/>
            <person name="Zhang Y."/>
            <person name="Takai K."/>
            <person name="Sievert S.M."/>
            <person name="Simon J."/>
            <person name="Campbell B.J."/>
            <person name="Hanson T.E."/>
            <person name="Woyke T."/>
            <person name="Klotz M.G."/>
            <person name="Hugenholtz P."/>
        </authorList>
    </citation>
    <scope>NUCLEOTIDE SEQUENCE [LARGE SCALE GENOMIC DNA]</scope>
    <source>
        <strain evidence="2">UBA11420</strain>
    </source>
</reference>
<dbReference type="EMBL" id="DLUG01000220">
    <property type="protein sequence ID" value="DAB35753.1"/>
    <property type="molecule type" value="Genomic_DNA"/>
</dbReference>
<protein>
    <submittedName>
        <fullName evidence="2">Uncharacterized protein</fullName>
    </submittedName>
</protein>
<feature type="transmembrane region" description="Helical" evidence="1">
    <location>
        <begin position="6"/>
        <end position="26"/>
    </location>
</feature>
<comment type="caution">
    <text evidence="2">The sequence shown here is derived from an EMBL/GenBank/DDBJ whole genome shotgun (WGS) entry which is preliminary data.</text>
</comment>
<dbReference type="AlphaFoldDB" id="A0A2D3WGW3"/>
<keyword evidence="1" id="KW-0472">Membrane</keyword>
<accession>A0A2D3WGW3</accession>